<evidence type="ECO:0000313" key="2">
    <source>
        <dbReference type="Proteomes" id="UP001412239"/>
    </source>
</evidence>
<proteinExistence type="predicted"/>
<accession>A0A292PLJ7</accession>
<name>A0A292PLJ7_9PEZI</name>
<dbReference type="AlphaFoldDB" id="A0A292PLJ7"/>
<protein>
    <submittedName>
        <fullName evidence="1">Uncharacterized protein</fullName>
    </submittedName>
</protein>
<evidence type="ECO:0000313" key="1">
    <source>
        <dbReference type="EMBL" id="CUS07360.1"/>
    </source>
</evidence>
<dbReference type="Proteomes" id="UP001412239">
    <property type="component" value="Unassembled WGS sequence"/>
</dbReference>
<sequence length="133" mass="15065">MSSQDSFLKVLGRVESIELEPEELSNTSVLPPVSQDPSVLILQVPRAGFQKMIAAREETEQQQNRIEIRKEIKENELSVISTGSVAREKKYLEQSRLEYQNAALKLQLSGRNQYIEKITALWAVLSASYLEVS</sequence>
<dbReference type="EMBL" id="LN891215">
    <property type="protein sequence ID" value="CUS07360.1"/>
    <property type="molecule type" value="Genomic_DNA"/>
</dbReference>
<keyword evidence="2" id="KW-1185">Reference proteome</keyword>
<reference evidence="1" key="1">
    <citation type="submission" date="2015-10" db="EMBL/GenBank/DDBJ databases">
        <authorList>
            <person name="Regsiter A."/>
            <person name="william w."/>
        </authorList>
    </citation>
    <scope>NUCLEOTIDE SEQUENCE</scope>
    <source>
        <strain evidence="1">Montdore</strain>
    </source>
</reference>
<gene>
    <name evidence="1" type="ORF">GSTUAT00008555001</name>
</gene>
<organism evidence="1 2">
    <name type="scientific">Tuber aestivum</name>
    <name type="common">summer truffle</name>
    <dbReference type="NCBI Taxonomy" id="59557"/>
    <lineage>
        <taxon>Eukaryota</taxon>
        <taxon>Fungi</taxon>
        <taxon>Dikarya</taxon>
        <taxon>Ascomycota</taxon>
        <taxon>Pezizomycotina</taxon>
        <taxon>Pezizomycetes</taxon>
        <taxon>Pezizales</taxon>
        <taxon>Tuberaceae</taxon>
        <taxon>Tuber</taxon>
    </lineage>
</organism>